<keyword evidence="2" id="KW-1133">Transmembrane helix</keyword>
<dbReference type="eggNOG" id="COG4968">
    <property type="taxonomic scope" value="Bacteria"/>
</dbReference>
<name>Q7UPI7_RHOBA</name>
<keyword evidence="5" id="KW-1185">Reference proteome</keyword>
<dbReference type="InterPro" id="IPR011453">
    <property type="entry name" value="DUF1559"/>
</dbReference>
<proteinExistence type="predicted"/>
<evidence type="ECO:0000256" key="2">
    <source>
        <dbReference type="SAM" id="Phobius"/>
    </source>
</evidence>
<dbReference type="HOGENOM" id="CLU_041661_0_0_0"/>
<dbReference type="STRING" id="243090.RB6911"/>
<evidence type="ECO:0000313" key="4">
    <source>
        <dbReference type="EMBL" id="CAD75075.1"/>
    </source>
</evidence>
<evidence type="ECO:0000313" key="5">
    <source>
        <dbReference type="Proteomes" id="UP000001025"/>
    </source>
</evidence>
<accession>Q7UPI7</accession>
<dbReference type="Proteomes" id="UP000001025">
    <property type="component" value="Chromosome"/>
</dbReference>
<protein>
    <recommendedName>
        <fullName evidence="3">DUF1559 domain-containing protein</fullName>
    </recommendedName>
</protein>
<reference evidence="4 5" key="1">
    <citation type="journal article" date="2003" name="Proc. Natl. Acad. Sci. U.S.A.">
        <title>Complete genome sequence of the marine planctomycete Pirellula sp. strain 1.</title>
        <authorList>
            <person name="Gloeckner F.O."/>
            <person name="Kube M."/>
            <person name="Bauer M."/>
            <person name="Teeling H."/>
            <person name="Lombardot T."/>
            <person name="Ludwig W."/>
            <person name="Gade D."/>
            <person name="Beck A."/>
            <person name="Borzym K."/>
            <person name="Heitmann K."/>
            <person name="Rabus R."/>
            <person name="Schlesner H."/>
            <person name="Amann R."/>
            <person name="Reinhardt R."/>
        </authorList>
    </citation>
    <scope>NUCLEOTIDE SEQUENCE [LARGE SCALE GENOMIC DNA]</scope>
    <source>
        <strain evidence="5">DSM 10527 / NCIMB 13988 / SH1</strain>
    </source>
</reference>
<feature type="compositionally biased region" description="Polar residues" evidence="1">
    <location>
        <begin position="269"/>
        <end position="282"/>
    </location>
</feature>
<organism evidence="4 5">
    <name type="scientific">Rhodopirellula baltica (strain DSM 10527 / NCIMB 13988 / SH1)</name>
    <dbReference type="NCBI Taxonomy" id="243090"/>
    <lineage>
        <taxon>Bacteria</taxon>
        <taxon>Pseudomonadati</taxon>
        <taxon>Planctomycetota</taxon>
        <taxon>Planctomycetia</taxon>
        <taxon>Pirellulales</taxon>
        <taxon>Pirellulaceae</taxon>
        <taxon>Rhodopirellula</taxon>
    </lineage>
</organism>
<evidence type="ECO:0000256" key="1">
    <source>
        <dbReference type="SAM" id="MobiDB-lite"/>
    </source>
</evidence>
<dbReference type="PANTHER" id="PTHR30093">
    <property type="entry name" value="GENERAL SECRETION PATHWAY PROTEIN G"/>
    <property type="match status" value="1"/>
</dbReference>
<dbReference type="InParanoid" id="Q7UPI7"/>
<sequence length="430" mass="45753">MEYHSMVHTSVHSNRSRNGFTLVELLVVIAIIGVLVGLLLPAVQAAREAARRMSCGNNMKQLGLAMHNYHSAYNQLPTQGAGTTQAGAGIFNGSRQYNNASLSAFVGMLPFMEQQGLWEQISNPMNVDIDGASPPADTAPLPFPAMGPTPAYNWSGDAYIPYMTEIVAFRCPSDPGVSGSPGRARTNYAVNLGDSINHFQINGPYDNNFNVSSVYGTISRGTDRGAFGLRYTHKFRDILDGLSNTIALGEIATSLGDRDKRTQPALNAGGNTDSSGVPGNPSLCQQWVSPERPQFWSNGSDGGTAPSLEGADSVHFRGSSWATFYPAHTGFQTILPPNREACWVGHTLYPGLFPPSSQHPGGCHVVMADGAVKFITDSIEAGDSTAGTVNFVSFSTAKLTGVRAPGNASPYGLWGSLGTRASREVIGEEF</sequence>
<keyword evidence="2" id="KW-0812">Transmembrane</keyword>
<dbReference type="Pfam" id="PF07596">
    <property type="entry name" value="SBP_bac_10"/>
    <property type="match status" value="1"/>
</dbReference>
<dbReference type="OrthoDB" id="240013at2"/>
<dbReference type="InterPro" id="IPR045584">
    <property type="entry name" value="Pilin-like"/>
</dbReference>
<evidence type="ECO:0000259" key="3">
    <source>
        <dbReference type="Pfam" id="PF07596"/>
    </source>
</evidence>
<dbReference type="EMBL" id="BX294145">
    <property type="protein sequence ID" value="CAD75075.1"/>
    <property type="molecule type" value="Genomic_DNA"/>
</dbReference>
<dbReference type="NCBIfam" id="TIGR04294">
    <property type="entry name" value="pre_pil_HX9DG"/>
    <property type="match status" value="1"/>
</dbReference>
<dbReference type="KEGG" id="rba:RB6911"/>
<dbReference type="Pfam" id="PF07963">
    <property type="entry name" value="N_methyl"/>
    <property type="match status" value="1"/>
</dbReference>
<dbReference type="NCBIfam" id="TIGR02532">
    <property type="entry name" value="IV_pilin_GFxxxE"/>
    <property type="match status" value="1"/>
</dbReference>
<dbReference type="PANTHER" id="PTHR30093:SF2">
    <property type="entry name" value="TYPE II SECRETION SYSTEM PROTEIN H"/>
    <property type="match status" value="1"/>
</dbReference>
<dbReference type="PATRIC" id="fig|243090.15.peg.3345"/>
<dbReference type="InterPro" id="IPR012902">
    <property type="entry name" value="N_methyl_site"/>
</dbReference>
<feature type="domain" description="DUF1559" evidence="3">
    <location>
        <begin position="44"/>
        <end position="381"/>
    </location>
</feature>
<dbReference type="InterPro" id="IPR027558">
    <property type="entry name" value="Pre_pil_HX9DG_C"/>
</dbReference>
<feature type="region of interest" description="Disordered" evidence="1">
    <location>
        <begin position="259"/>
        <end position="282"/>
    </location>
</feature>
<dbReference type="Gene3D" id="3.30.700.10">
    <property type="entry name" value="Glycoprotein, Type 4 Pilin"/>
    <property type="match status" value="1"/>
</dbReference>
<gene>
    <name evidence="4" type="ordered locus">RB6911</name>
</gene>
<dbReference type="EnsemblBacteria" id="CAD75075">
    <property type="protein sequence ID" value="CAD75075"/>
    <property type="gene ID" value="RB6911"/>
</dbReference>
<keyword evidence="2" id="KW-0472">Membrane</keyword>
<feature type="transmembrane region" description="Helical" evidence="2">
    <location>
        <begin position="20"/>
        <end position="43"/>
    </location>
</feature>
<dbReference type="SUPFAM" id="SSF54523">
    <property type="entry name" value="Pili subunits"/>
    <property type="match status" value="1"/>
</dbReference>
<dbReference type="AlphaFoldDB" id="Q7UPI7"/>